<gene>
    <name evidence="1" type="ORF">KIN20_021331</name>
</gene>
<dbReference type="Proteomes" id="UP001196413">
    <property type="component" value="Unassembled WGS sequence"/>
</dbReference>
<dbReference type="EMBL" id="JAHQIW010004318">
    <property type="protein sequence ID" value="KAJ1361943.1"/>
    <property type="molecule type" value="Genomic_DNA"/>
</dbReference>
<proteinExistence type="predicted"/>
<evidence type="ECO:0000313" key="1">
    <source>
        <dbReference type="EMBL" id="KAJ1361943.1"/>
    </source>
</evidence>
<comment type="caution">
    <text evidence="1">The sequence shown here is derived from an EMBL/GenBank/DDBJ whole genome shotgun (WGS) entry which is preliminary data.</text>
</comment>
<sequence>MTHWPGIEPGLQHCERESHRWAINEPVYANIAEVCDIDRLLEIYQKSYVLREMLEFENTEADLQPPREDGKLLLE</sequence>
<name>A0AAD5MSM5_PARTN</name>
<organism evidence="1 2">
    <name type="scientific">Parelaphostrongylus tenuis</name>
    <name type="common">Meningeal worm</name>
    <dbReference type="NCBI Taxonomy" id="148309"/>
    <lineage>
        <taxon>Eukaryota</taxon>
        <taxon>Metazoa</taxon>
        <taxon>Ecdysozoa</taxon>
        <taxon>Nematoda</taxon>
        <taxon>Chromadorea</taxon>
        <taxon>Rhabditida</taxon>
        <taxon>Rhabditina</taxon>
        <taxon>Rhabditomorpha</taxon>
        <taxon>Strongyloidea</taxon>
        <taxon>Metastrongylidae</taxon>
        <taxon>Parelaphostrongylus</taxon>
    </lineage>
</organism>
<evidence type="ECO:0000313" key="2">
    <source>
        <dbReference type="Proteomes" id="UP001196413"/>
    </source>
</evidence>
<reference evidence="1" key="1">
    <citation type="submission" date="2021-06" db="EMBL/GenBank/DDBJ databases">
        <title>Parelaphostrongylus tenuis whole genome reference sequence.</title>
        <authorList>
            <person name="Garwood T.J."/>
            <person name="Larsen P.A."/>
            <person name="Fountain-Jones N.M."/>
            <person name="Garbe J.R."/>
            <person name="Macchietto M.G."/>
            <person name="Kania S.A."/>
            <person name="Gerhold R.W."/>
            <person name="Richards J.E."/>
            <person name="Wolf T.M."/>
        </authorList>
    </citation>
    <scope>NUCLEOTIDE SEQUENCE</scope>
    <source>
        <strain evidence="1">MNPRO001-30</strain>
        <tissue evidence="1">Meninges</tissue>
    </source>
</reference>
<keyword evidence="2" id="KW-1185">Reference proteome</keyword>
<accession>A0AAD5MSM5</accession>
<dbReference type="AlphaFoldDB" id="A0AAD5MSM5"/>
<protein>
    <submittedName>
        <fullName evidence="1">Uncharacterized protein</fullName>
    </submittedName>
</protein>